<dbReference type="InterPro" id="IPR011990">
    <property type="entry name" value="TPR-like_helical_dom_sf"/>
</dbReference>
<proteinExistence type="predicted"/>
<dbReference type="Pfam" id="PF13191">
    <property type="entry name" value="AAA_16"/>
    <property type="match status" value="1"/>
</dbReference>
<dbReference type="SUPFAM" id="SSF47413">
    <property type="entry name" value="lambda repressor-like DNA-binding domains"/>
    <property type="match status" value="1"/>
</dbReference>
<dbReference type="InterPro" id="IPR036388">
    <property type="entry name" value="WH-like_DNA-bd_sf"/>
</dbReference>
<dbReference type="InterPro" id="IPR001387">
    <property type="entry name" value="Cro/C1-type_HTH"/>
</dbReference>
<dbReference type="PANTHER" id="PTHR47691">
    <property type="entry name" value="REGULATOR-RELATED"/>
    <property type="match status" value="1"/>
</dbReference>
<dbReference type="SUPFAM" id="SSF48452">
    <property type="entry name" value="TPR-like"/>
    <property type="match status" value="1"/>
</dbReference>
<dbReference type="Gene3D" id="1.10.10.10">
    <property type="entry name" value="Winged helix-like DNA-binding domain superfamily/Winged helix DNA-binding domain"/>
    <property type="match status" value="1"/>
</dbReference>
<dbReference type="Proteomes" id="UP000276888">
    <property type="component" value="Chromosome"/>
</dbReference>
<dbReference type="Gene3D" id="3.40.50.300">
    <property type="entry name" value="P-loop containing nucleotide triphosphate hydrolases"/>
    <property type="match status" value="1"/>
</dbReference>
<feature type="domain" description="HTH cro/C1-type" evidence="1">
    <location>
        <begin position="21"/>
        <end position="79"/>
    </location>
</feature>
<dbReference type="EMBL" id="CP031423">
    <property type="protein sequence ID" value="AZS38658.1"/>
    <property type="molecule type" value="Genomic_DNA"/>
</dbReference>
<accession>A0A3S9WF10</accession>
<dbReference type="SMART" id="SM00530">
    <property type="entry name" value="HTH_XRE"/>
    <property type="match status" value="1"/>
</dbReference>
<dbReference type="Gene3D" id="1.25.40.10">
    <property type="entry name" value="Tetratricopeptide repeat domain"/>
    <property type="match status" value="1"/>
</dbReference>
<dbReference type="InterPro" id="IPR027417">
    <property type="entry name" value="P-loop_NTPase"/>
</dbReference>
<evidence type="ECO:0000259" key="1">
    <source>
        <dbReference type="PROSITE" id="PS50943"/>
    </source>
</evidence>
<dbReference type="AlphaFoldDB" id="A0A3S9WF10"/>
<dbReference type="Pfam" id="PF13560">
    <property type="entry name" value="HTH_31"/>
    <property type="match status" value="1"/>
</dbReference>
<dbReference type="InterPro" id="IPR041664">
    <property type="entry name" value="AAA_16"/>
</dbReference>
<dbReference type="SUPFAM" id="SSF52540">
    <property type="entry name" value="P-loop containing nucleoside triphosphate hydrolases"/>
    <property type="match status" value="1"/>
</dbReference>
<name>A0A3S9WF10_9MICO</name>
<dbReference type="PANTHER" id="PTHR47691:SF3">
    <property type="entry name" value="HTH-TYPE TRANSCRIPTIONAL REGULATOR RV0890C-RELATED"/>
    <property type="match status" value="1"/>
</dbReference>
<organism evidence="2 3">
    <name type="scientific">Microbacterium lemovicicum</name>
    <dbReference type="NCBI Taxonomy" id="1072463"/>
    <lineage>
        <taxon>Bacteria</taxon>
        <taxon>Bacillati</taxon>
        <taxon>Actinomycetota</taxon>
        <taxon>Actinomycetes</taxon>
        <taxon>Micrococcales</taxon>
        <taxon>Microbacteriaceae</taxon>
        <taxon>Microbacterium</taxon>
    </lineage>
</organism>
<dbReference type="GO" id="GO:0003677">
    <property type="term" value="F:DNA binding"/>
    <property type="evidence" value="ECO:0007669"/>
    <property type="project" value="InterPro"/>
</dbReference>
<keyword evidence="3" id="KW-1185">Reference proteome</keyword>
<dbReference type="PROSITE" id="PS50943">
    <property type="entry name" value="HTH_CROC1"/>
    <property type="match status" value="1"/>
</dbReference>
<evidence type="ECO:0000313" key="2">
    <source>
        <dbReference type="EMBL" id="AZS38658.1"/>
    </source>
</evidence>
<dbReference type="InterPro" id="IPR010982">
    <property type="entry name" value="Lambda_DNA-bd_dom_sf"/>
</dbReference>
<gene>
    <name evidence="2" type="primary">afsR_2</name>
    <name evidence="2" type="ORF">CVS47_03317</name>
</gene>
<sequence>MRDVLQPGDELVSQHPFGVLLRRRRQHADFTIEHLAERSGLSPRAIGDIERGVSTGPQRRTVIALADGLDLGGDDRADFLQAARPGRRAASLDAPAVSVRPFRLPDFTAREDELEVLTTLLAGSDAAVTTPVLVTGMAGVGKTTIALEALHRVTTDATGILFVNVHSPDSLPLPPLQVLQALLRQTEAGEEADTMDDAVAAWRRATATASLAVLLDNVAGEEQVRAVLTATLPVRLVLTSRRPLAGLEGCRRVALGPLPRPASIDVLSRIIAPAQLARGDLDELAALCADLPLALRIAGSRISSRPDWSVEDYVLRLRTETTRLRHLVAGDLSAASAFALSYDTLAPRSQQLFRSLSLITGPSFRADMAAAVAALSAEAVAESLDELTDSALVEPLIGERYRMHDLLRVFARERLASAETTEQIDERQAGLRRWTLDTARRMAQVTEEQDAAAEAGGVTLASAHDWLTTEADAWFRALETAAAGAGDPPDTVLATAEALAHFAERWLGFPHWRTVLEIAVAAAEQLGDQTVLVRQLHWQAALELGLVDGDADRALTMSHRARDMALAAGATESAVWALVTLAWSETRRGELAAARETAALALAEATAADLVEAQVHSRYFLASGWMEDDPERALQEAGEIRRVLDEREADLAIREWNTANNSQTAIAAKALLQLKRYDEVIVVAERIMDDAALFPHEPGFLARAHRHRGFAFLGLGATEKARGDLQRALDLVQPHERPDWWAAEIQTALDSLPQP</sequence>
<protein>
    <submittedName>
        <fullName evidence="2">Regulatory protein AfsR</fullName>
    </submittedName>
</protein>
<dbReference type="PRINTS" id="PR00364">
    <property type="entry name" value="DISEASERSIST"/>
</dbReference>
<reference evidence="2 3" key="1">
    <citation type="submission" date="2018-08" db="EMBL/GenBank/DDBJ databases">
        <title>Microbacterium lemovicicum sp. nov., a bacterium isolated from a natural uranium-rich soil.</title>
        <authorList>
            <person name="ORTET P."/>
        </authorList>
    </citation>
    <scope>NUCLEOTIDE SEQUENCE [LARGE SCALE GENOMIC DNA]</scope>
    <source>
        <strain evidence="2 3">Viu22</strain>
    </source>
</reference>
<dbReference type="Gene3D" id="1.10.260.40">
    <property type="entry name" value="lambda repressor-like DNA-binding domains"/>
    <property type="match status" value="1"/>
</dbReference>
<evidence type="ECO:0000313" key="3">
    <source>
        <dbReference type="Proteomes" id="UP000276888"/>
    </source>
</evidence>
<dbReference type="RefSeq" id="WP_164734683.1">
    <property type="nucleotide sequence ID" value="NZ_CP031423.1"/>
</dbReference>
<dbReference type="CDD" id="cd00093">
    <property type="entry name" value="HTH_XRE"/>
    <property type="match status" value="1"/>
</dbReference>
<dbReference type="KEGG" id="mlv:CVS47_03317"/>